<dbReference type="GO" id="GO:0051301">
    <property type="term" value="P:cell division"/>
    <property type="evidence" value="ECO:0007669"/>
    <property type="project" value="UniProtKB-KW"/>
</dbReference>
<sequence>MITKKRERSPRPTDQHRRSLRRRITTLQNVAPISYSEVIKEGSQPEVYTEEHEKLLGNTEKTWELFVDGVGKDGKRIYDYVQGKTCHQCKELLVIGHAVANANWSKGSFVEIVCT</sequence>
<evidence type="ECO:0000313" key="3">
    <source>
        <dbReference type="Proteomes" id="UP000265520"/>
    </source>
</evidence>
<dbReference type="PANTHER" id="PTHR31169:SF23">
    <property type="entry name" value="OS03G0572250 PROTEIN"/>
    <property type="match status" value="1"/>
</dbReference>
<dbReference type="AlphaFoldDB" id="A0A392MJT3"/>
<name>A0A392MJT3_9FABA</name>
<accession>A0A392MJT3</accession>
<dbReference type="Proteomes" id="UP000265520">
    <property type="component" value="Unassembled WGS sequence"/>
</dbReference>
<dbReference type="PANTHER" id="PTHR31169">
    <property type="entry name" value="OS05G0300700 PROTEIN"/>
    <property type="match status" value="1"/>
</dbReference>
<keyword evidence="3" id="KW-1185">Reference proteome</keyword>
<dbReference type="GO" id="GO:0005634">
    <property type="term" value="C:nucleus"/>
    <property type="evidence" value="ECO:0007669"/>
    <property type="project" value="TreeGrafter"/>
</dbReference>
<gene>
    <name evidence="2" type="ORF">A2U01_0008213</name>
</gene>
<feature type="region of interest" description="Disordered" evidence="1">
    <location>
        <begin position="1"/>
        <end position="21"/>
    </location>
</feature>
<dbReference type="EMBL" id="LXQA010012012">
    <property type="protein sequence ID" value="MCH87345.1"/>
    <property type="molecule type" value="Genomic_DNA"/>
</dbReference>
<reference evidence="2 3" key="1">
    <citation type="journal article" date="2018" name="Front. Plant Sci.">
        <title>Red Clover (Trifolium pratense) and Zigzag Clover (T. medium) - A Picture of Genomic Similarities and Differences.</title>
        <authorList>
            <person name="Dluhosova J."/>
            <person name="Istvanek J."/>
            <person name="Nedelnik J."/>
            <person name="Repkova J."/>
        </authorList>
    </citation>
    <scope>NUCLEOTIDE SEQUENCE [LARGE SCALE GENOMIC DNA]</scope>
    <source>
        <strain evidence="3">cv. 10/8</strain>
        <tissue evidence="2">Leaf</tissue>
    </source>
</reference>
<proteinExistence type="predicted"/>
<keyword evidence="2" id="KW-0132">Cell division</keyword>
<dbReference type="InterPro" id="IPR040221">
    <property type="entry name" value="CDCA7/CDA7L"/>
</dbReference>
<dbReference type="GO" id="GO:0006355">
    <property type="term" value="P:regulation of DNA-templated transcription"/>
    <property type="evidence" value="ECO:0007669"/>
    <property type="project" value="InterPro"/>
</dbReference>
<protein>
    <submittedName>
        <fullName evidence="2">Cell division cycle-associated protein 7-like</fullName>
    </submittedName>
</protein>
<comment type="caution">
    <text evidence="2">The sequence shown here is derived from an EMBL/GenBank/DDBJ whole genome shotgun (WGS) entry which is preliminary data.</text>
</comment>
<evidence type="ECO:0000313" key="2">
    <source>
        <dbReference type="EMBL" id="MCH87345.1"/>
    </source>
</evidence>
<evidence type="ECO:0000256" key="1">
    <source>
        <dbReference type="SAM" id="MobiDB-lite"/>
    </source>
</evidence>
<keyword evidence="2" id="KW-0131">Cell cycle</keyword>
<organism evidence="2 3">
    <name type="scientific">Trifolium medium</name>
    <dbReference type="NCBI Taxonomy" id="97028"/>
    <lineage>
        <taxon>Eukaryota</taxon>
        <taxon>Viridiplantae</taxon>
        <taxon>Streptophyta</taxon>
        <taxon>Embryophyta</taxon>
        <taxon>Tracheophyta</taxon>
        <taxon>Spermatophyta</taxon>
        <taxon>Magnoliopsida</taxon>
        <taxon>eudicotyledons</taxon>
        <taxon>Gunneridae</taxon>
        <taxon>Pentapetalae</taxon>
        <taxon>rosids</taxon>
        <taxon>fabids</taxon>
        <taxon>Fabales</taxon>
        <taxon>Fabaceae</taxon>
        <taxon>Papilionoideae</taxon>
        <taxon>50 kb inversion clade</taxon>
        <taxon>NPAAA clade</taxon>
        <taxon>Hologalegina</taxon>
        <taxon>IRL clade</taxon>
        <taxon>Trifolieae</taxon>
        <taxon>Trifolium</taxon>
    </lineage>
</organism>